<proteinExistence type="predicted"/>
<dbReference type="HOGENOM" id="CLU_2560591_0_0_1"/>
<dbReference type="Proteomes" id="UP000000305">
    <property type="component" value="Unassembled WGS sequence"/>
</dbReference>
<accession>E9HQZ0</accession>
<protein>
    <submittedName>
        <fullName evidence="1">Uncharacterized protein</fullName>
    </submittedName>
</protein>
<dbReference type="KEGG" id="dpx:DAPPUDRAFT_264144"/>
<evidence type="ECO:0000313" key="1">
    <source>
        <dbReference type="EMBL" id="EFX65843.1"/>
    </source>
</evidence>
<sequence>MYGISDPTISAPYHFGPISTIWKKIANEKRNIELSLIKQAITTHYTPLGGFAKISEVHYLKKFNSKTMVGYYRMKFKVSIYP</sequence>
<evidence type="ECO:0000313" key="2">
    <source>
        <dbReference type="Proteomes" id="UP000000305"/>
    </source>
</evidence>
<name>E9HQZ0_DAPPU</name>
<dbReference type="InParanoid" id="E9HQZ0"/>
<reference evidence="1 2" key="1">
    <citation type="journal article" date="2011" name="Science">
        <title>The ecoresponsive genome of Daphnia pulex.</title>
        <authorList>
            <person name="Colbourne J.K."/>
            <person name="Pfrender M.E."/>
            <person name="Gilbert D."/>
            <person name="Thomas W.K."/>
            <person name="Tucker A."/>
            <person name="Oakley T.H."/>
            <person name="Tokishita S."/>
            <person name="Aerts A."/>
            <person name="Arnold G.J."/>
            <person name="Basu M.K."/>
            <person name="Bauer D.J."/>
            <person name="Caceres C.E."/>
            <person name="Carmel L."/>
            <person name="Casola C."/>
            <person name="Choi J.H."/>
            <person name="Detter J.C."/>
            <person name="Dong Q."/>
            <person name="Dusheyko S."/>
            <person name="Eads B.D."/>
            <person name="Frohlich T."/>
            <person name="Geiler-Samerotte K.A."/>
            <person name="Gerlach D."/>
            <person name="Hatcher P."/>
            <person name="Jogdeo S."/>
            <person name="Krijgsveld J."/>
            <person name="Kriventseva E.V."/>
            <person name="Kultz D."/>
            <person name="Laforsch C."/>
            <person name="Lindquist E."/>
            <person name="Lopez J."/>
            <person name="Manak J.R."/>
            <person name="Muller J."/>
            <person name="Pangilinan J."/>
            <person name="Patwardhan R.P."/>
            <person name="Pitluck S."/>
            <person name="Pritham E.J."/>
            <person name="Rechtsteiner A."/>
            <person name="Rho M."/>
            <person name="Rogozin I.B."/>
            <person name="Sakarya O."/>
            <person name="Salamov A."/>
            <person name="Schaack S."/>
            <person name="Shapiro H."/>
            <person name="Shiga Y."/>
            <person name="Skalitzky C."/>
            <person name="Smith Z."/>
            <person name="Souvorov A."/>
            <person name="Sung W."/>
            <person name="Tang Z."/>
            <person name="Tsuchiya D."/>
            <person name="Tu H."/>
            <person name="Vos H."/>
            <person name="Wang M."/>
            <person name="Wolf Y.I."/>
            <person name="Yamagata H."/>
            <person name="Yamada T."/>
            <person name="Ye Y."/>
            <person name="Shaw J.R."/>
            <person name="Andrews J."/>
            <person name="Crease T.J."/>
            <person name="Tang H."/>
            <person name="Lucas S.M."/>
            <person name="Robertson H.M."/>
            <person name="Bork P."/>
            <person name="Koonin E.V."/>
            <person name="Zdobnov E.M."/>
            <person name="Grigoriev I.V."/>
            <person name="Lynch M."/>
            <person name="Boore J.L."/>
        </authorList>
    </citation>
    <scope>NUCLEOTIDE SEQUENCE [LARGE SCALE GENOMIC DNA]</scope>
</reference>
<dbReference type="AlphaFoldDB" id="E9HQZ0"/>
<dbReference type="EMBL" id="GL732728">
    <property type="protein sequence ID" value="EFX65843.1"/>
    <property type="molecule type" value="Genomic_DNA"/>
</dbReference>
<organism evidence="1 2">
    <name type="scientific">Daphnia pulex</name>
    <name type="common">Water flea</name>
    <dbReference type="NCBI Taxonomy" id="6669"/>
    <lineage>
        <taxon>Eukaryota</taxon>
        <taxon>Metazoa</taxon>
        <taxon>Ecdysozoa</taxon>
        <taxon>Arthropoda</taxon>
        <taxon>Crustacea</taxon>
        <taxon>Branchiopoda</taxon>
        <taxon>Diplostraca</taxon>
        <taxon>Cladocera</taxon>
        <taxon>Anomopoda</taxon>
        <taxon>Daphniidae</taxon>
        <taxon>Daphnia</taxon>
    </lineage>
</organism>
<keyword evidence="2" id="KW-1185">Reference proteome</keyword>
<gene>
    <name evidence="1" type="ORF">DAPPUDRAFT_264144</name>
</gene>